<dbReference type="EMBL" id="UINC01002674">
    <property type="protein sequence ID" value="SUZ99156.1"/>
    <property type="molecule type" value="Genomic_DNA"/>
</dbReference>
<reference evidence="1" key="1">
    <citation type="submission" date="2018-05" db="EMBL/GenBank/DDBJ databases">
        <authorList>
            <person name="Lanie J.A."/>
            <person name="Ng W.-L."/>
            <person name="Kazmierczak K.M."/>
            <person name="Andrzejewski T.M."/>
            <person name="Davidsen T.M."/>
            <person name="Wayne K.J."/>
            <person name="Tettelin H."/>
            <person name="Glass J.I."/>
            <person name="Rusch D."/>
            <person name="Podicherti R."/>
            <person name="Tsui H.-C.T."/>
            <person name="Winkler M.E."/>
        </authorList>
    </citation>
    <scope>NUCLEOTIDE SEQUENCE</scope>
</reference>
<dbReference type="SUPFAM" id="SSF51182">
    <property type="entry name" value="RmlC-like cupins"/>
    <property type="match status" value="2"/>
</dbReference>
<dbReference type="AlphaFoldDB" id="A0A381S504"/>
<protein>
    <recommendedName>
        <fullName evidence="2">Cupin 2 conserved barrel domain-containing protein</fullName>
    </recommendedName>
</protein>
<dbReference type="InterPro" id="IPR014710">
    <property type="entry name" value="RmlC-like_jellyroll"/>
</dbReference>
<evidence type="ECO:0008006" key="2">
    <source>
        <dbReference type="Google" id="ProtNLM"/>
    </source>
</evidence>
<dbReference type="InterPro" id="IPR011051">
    <property type="entry name" value="RmlC_Cupin_sf"/>
</dbReference>
<accession>A0A381S504</accession>
<gene>
    <name evidence="1" type="ORF">METZ01_LOCUS52010</name>
</gene>
<organism evidence="1">
    <name type="scientific">marine metagenome</name>
    <dbReference type="NCBI Taxonomy" id="408172"/>
    <lineage>
        <taxon>unclassified sequences</taxon>
        <taxon>metagenomes</taxon>
        <taxon>ecological metagenomes</taxon>
    </lineage>
</organism>
<sequence>MKQKRIRKIVYQWFQFGVLLISLTINQTIFAKETVWENIEVINVNQVPWDDRFRMGKAGSTNGKLLFFNPEGGTLLYVQFNPGWDADGAEAHYHTFHEWGYVLDGSFPLYEFVSPKQKKGTLVQMKEGTFMDRPAYSIHGNRSSAMKRQLITPGSTQLIFYESGKTISLNKQNKSYSDEWENVEEFFSANFQHTPDTNIMEWEVDEELPGTMVKWLSDHTNMGFTAKLRYAPAGWKYEFPEKMSYNKDGYRFMYILSGDMKIEKSPSNNKEQLAKKDYLIVQKPNSLWHWGSSKFTDQGVMWLDIEYGKGTIIGQSPIIRSFIYSNQ</sequence>
<name>A0A381S504_9ZZZZ</name>
<dbReference type="Gene3D" id="2.60.120.10">
    <property type="entry name" value="Jelly Rolls"/>
    <property type="match status" value="1"/>
</dbReference>
<evidence type="ECO:0000313" key="1">
    <source>
        <dbReference type="EMBL" id="SUZ99156.1"/>
    </source>
</evidence>
<proteinExistence type="predicted"/>